<accession>A0A1G2PFM9</accession>
<evidence type="ECO:0000256" key="3">
    <source>
        <dbReference type="ARBA" id="ARBA00022694"/>
    </source>
</evidence>
<sequence>MSMISFQIIKKSKRSRARIGILETEHGFVETPSLVPVATQAAVKTLSSQEVLQTRSQMLIANTFHLHLKSGEKYVKQAGGLHKFMNWTRPLMTDSAGFQVFSLGFGSDLQVGKVTKYFPRDRNKRDVITKNSQPKTVKITPDGVFFRSPLDGRQLFIGPKESMAIQQALGADIIFAFDECTSPFSTPAYVKDALKRTHKWAKTCLESKKSRQALFGIVQGSKYKELRIQSAKYISSLPFDGFGIGGDLGDSKETMKKILNWTIPYLSDRKPRHLLGIGYLEDMENIIKAGIDLFDCTVPTHYGRRGIAFTSVGKLNMRQVRFLTDKKPLDPKCSCVVCQEYRRNYISHLFRAGEISGMKFLTLHNLYYFNTFVENIRENIKNGKI</sequence>
<keyword evidence="1 4" id="KW-0328">Glycosyltransferase</keyword>
<dbReference type="SUPFAM" id="SSF51713">
    <property type="entry name" value="tRNA-guanine transglycosylase"/>
    <property type="match status" value="1"/>
</dbReference>
<comment type="subunit">
    <text evidence="4">Homodimer. Within each dimer, one monomer is responsible for RNA recognition and catalysis, while the other monomer binds to the replacement base PreQ1.</text>
</comment>
<evidence type="ECO:0000313" key="7">
    <source>
        <dbReference type="Proteomes" id="UP000178869"/>
    </source>
</evidence>
<feature type="region of interest" description="RNA binding" evidence="4">
    <location>
        <begin position="276"/>
        <end position="282"/>
    </location>
</feature>
<dbReference type="Proteomes" id="UP000178869">
    <property type="component" value="Unassembled WGS sequence"/>
</dbReference>
<comment type="catalytic activity">
    <reaction evidence="4">
        <text>7-aminomethyl-7-carbaguanine + guanosine(34) in tRNA = 7-aminomethyl-7-carbaguanosine(34) in tRNA + guanine</text>
        <dbReference type="Rhea" id="RHEA:24104"/>
        <dbReference type="Rhea" id="RHEA-COMP:10341"/>
        <dbReference type="Rhea" id="RHEA-COMP:10342"/>
        <dbReference type="ChEBI" id="CHEBI:16235"/>
        <dbReference type="ChEBI" id="CHEBI:58703"/>
        <dbReference type="ChEBI" id="CHEBI:74269"/>
        <dbReference type="ChEBI" id="CHEBI:82833"/>
        <dbReference type="EC" id="2.4.2.29"/>
    </reaction>
</comment>
<dbReference type="GO" id="GO:0008479">
    <property type="term" value="F:tRNA-guanosine(34) queuine transglycosylase activity"/>
    <property type="evidence" value="ECO:0007669"/>
    <property type="project" value="UniProtKB-UniRule"/>
</dbReference>
<dbReference type="AlphaFoldDB" id="A0A1G2PFM9"/>
<proteinExistence type="inferred from homology"/>
<comment type="caution">
    <text evidence="6">The sequence shown here is derived from an EMBL/GenBank/DDBJ whole genome shotgun (WGS) entry which is preliminary data.</text>
</comment>
<dbReference type="UniPathway" id="UPA00392"/>
<dbReference type="Gene3D" id="3.20.20.105">
    <property type="entry name" value="Queuine tRNA-ribosyltransferase-like"/>
    <property type="match status" value="1"/>
</dbReference>
<comment type="function">
    <text evidence="4">Catalyzes the base-exchange of a guanine (G) residue with the queuine precursor 7-aminomethyl-7-deazaguanine (PreQ1) at position 34 (anticodon wobble position) in tRNAs with GU(N) anticodons (tRNA-Asp, -Asn, -His and -Tyr). Catalysis occurs through a double-displacement mechanism. The nucleophile active site attacks the C1' of nucleotide 34 to detach the guanine base from the RNA, forming a covalent enzyme-RNA intermediate. The proton acceptor active site deprotonates the incoming PreQ1, allowing a nucleophilic attack on the C1' of the ribose to form the product. After dissociation, two additional enzymatic reactions on the tRNA convert PreQ1 to queuine (Q), resulting in the hypermodified nucleoside queuosine (7-(((4,5-cis-dihydroxy-2-cyclopenten-1-yl)amino)methyl)-7-deazaguanosine).</text>
</comment>
<keyword evidence="4" id="KW-0862">Zinc</keyword>
<dbReference type="PANTHER" id="PTHR46499:SF1">
    <property type="entry name" value="QUEUINE TRNA-RIBOSYLTRANSFERASE"/>
    <property type="match status" value="1"/>
</dbReference>
<feature type="binding site" evidence="4">
    <location>
        <position position="364"/>
    </location>
    <ligand>
        <name>Zn(2+)</name>
        <dbReference type="ChEBI" id="CHEBI:29105"/>
    </ligand>
</feature>
<reference evidence="6 7" key="1">
    <citation type="journal article" date="2016" name="Nat. Commun.">
        <title>Thousands of microbial genomes shed light on interconnected biogeochemical processes in an aquifer system.</title>
        <authorList>
            <person name="Anantharaman K."/>
            <person name="Brown C.T."/>
            <person name="Hug L.A."/>
            <person name="Sharon I."/>
            <person name="Castelle C.J."/>
            <person name="Probst A.J."/>
            <person name="Thomas B.C."/>
            <person name="Singh A."/>
            <person name="Wilkins M.J."/>
            <person name="Karaoz U."/>
            <person name="Brodie E.L."/>
            <person name="Williams K.H."/>
            <person name="Hubbard S.S."/>
            <person name="Banfield J.F."/>
        </authorList>
    </citation>
    <scope>NUCLEOTIDE SEQUENCE [LARGE SCALE GENOMIC DNA]</scope>
</reference>
<feature type="binding site" evidence="4">
    <location>
        <position position="178"/>
    </location>
    <ligand>
        <name>substrate</name>
    </ligand>
</feature>
<dbReference type="InterPro" id="IPR004803">
    <property type="entry name" value="TGT"/>
</dbReference>
<feature type="active site" description="Proton acceptor" evidence="4">
    <location>
        <position position="94"/>
    </location>
</feature>
<feature type="binding site" evidence="4">
    <location>
        <position position="333"/>
    </location>
    <ligand>
        <name>Zn(2+)</name>
        <dbReference type="ChEBI" id="CHEBI:29105"/>
    </ligand>
</feature>
<comment type="pathway">
    <text evidence="4">tRNA modification; tRNA-queuosine biosynthesis.</text>
</comment>
<keyword evidence="4" id="KW-0671">Queuosine biosynthesis</keyword>
<feature type="active site" description="Nucleophile" evidence="4">
    <location>
        <position position="295"/>
    </location>
</feature>
<name>A0A1G2PFM9_9BACT</name>
<dbReference type="GO" id="GO:0046872">
    <property type="term" value="F:metal ion binding"/>
    <property type="evidence" value="ECO:0007669"/>
    <property type="project" value="UniProtKB-KW"/>
</dbReference>
<keyword evidence="2 4" id="KW-0808">Transferase</keyword>
<dbReference type="InterPro" id="IPR002616">
    <property type="entry name" value="tRNA_ribo_trans-like"/>
</dbReference>
<organism evidence="6 7">
    <name type="scientific">Candidatus Terrybacteria bacterium RIFCSPHIGHO2_01_FULL_43_35</name>
    <dbReference type="NCBI Taxonomy" id="1802361"/>
    <lineage>
        <taxon>Bacteria</taxon>
        <taxon>Candidatus Terryibacteriota</taxon>
    </lineage>
</organism>
<keyword evidence="4" id="KW-0479">Metal-binding</keyword>
<dbReference type="GO" id="GO:0005737">
    <property type="term" value="C:cytoplasm"/>
    <property type="evidence" value="ECO:0007669"/>
    <property type="project" value="TreeGrafter"/>
</dbReference>
<dbReference type="GO" id="GO:0008616">
    <property type="term" value="P:tRNA queuosine(34) biosynthetic process"/>
    <property type="evidence" value="ECO:0007669"/>
    <property type="project" value="UniProtKB-UniRule"/>
</dbReference>
<evidence type="ECO:0000259" key="5">
    <source>
        <dbReference type="Pfam" id="PF01702"/>
    </source>
</evidence>
<keyword evidence="3 4" id="KW-0819">tRNA processing</keyword>
<comment type="similarity">
    <text evidence="4">Belongs to the queuine tRNA-ribosyltransferase family.</text>
</comment>
<evidence type="ECO:0000256" key="1">
    <source>
        <dbReference type="ARBA" id="ARBA00022676"/>
    </source>
</evidence>
<feature type="binding site" evidence="4">
    <location>
        <position position="338"/>
    </location>
    <ligand>
        <name>Zn(2+)</name>
        <dbReference type="ChEBI" id="CHEBI:29105"/>
    </ligand>
</feature>
<dbReference type="Pfam" id="PF01702">
    <property type="entry name" value="TGT"/>
    <property type="match status" value="1"/>
</dbReference>
<dbReference type="NCBIfam" id="TIGR00430">
    <property type="entry name" value="Q_tRNA_tgt"/>
    <property type="match status" value="1"/>
</dbReference>
<gene>
    <name evidence="4" type="primary">tgt</name>
    <name evidence="6" type="ORF">A2828_03990</name>
</gene>
<dbReference type="InterPro" id="IPR050076">
    <property type="entry name" value="ArchSynthase1/Queuine_TRR"/>
</dbReference>
<dbReference type="EC" id="2.4.2.29" evidence="4"/>
<comment type="caution">
    <text evidence="4">Lacks conserved residue(s) required for the propagation of feature annotation.</text>
</comment>
<evidence type="ECO:0000256" key="2">
    <source>
        <dbReference type="ARBA" id="ARBA00022679"/>
    </source>
</evidence>
<feature type="domain" description="tRNA-guanine(15) transglycosylase-like" evidence="5">
    <location>
        <begin position="16"/>
        <end position="384"/>
    </location>
</feature>
<evidence type="ECO:0000313" key="6">
    <source>
        <dbReference type="EMBL" id="OHA47145.1"/>
    </source>
</evidence>
<feature type="binding site" evidence="4">
    <location>
        <position position="246"/>
    </location>
    <ligand>
        <name>substrate</name>
    </ligand>
</feature>
<evidence type="ECO:0000256" key="4">
    <source>
        <dbReference type="HAMAP-Rule" id="MF_00168"/>
    </source>
</evidence>
<comment type="cofactor">
    <cofactor evidence="4">
        <name>Zn(2+)</name>
        <dbReference type="ChEBI" id="CHEBI:29105"/>
    </cofactor>
    <text evidence="4">Binds 1 zinc ion per subunit.</text>
</comment>
<feature type="binding site" evidence="4">
    <location>
        <position position="335"/>
    </location>
    <ligand>
        <name>Zn(2+)</name>
        <dbReference type="ChEBI" id="CHEBI:29105"/>
    </ligand>
</feature>
<dbReference type="EMBL" id="MHSR01000008">
    <property type="protein sequence ID" value="OHA47145.1"/>
    <property type="molecule type" value="Genomic_DNA"/>
</dbReference>
<dbReference type="NCBIfam" id="TIGR00449">
    <property type="entry name" value="tgt_general"/>
    <property type="match status" value="1"/>
</dbReference>
<dbReference type="InterPro" id="IPR036511">
    <property type="entry name" value="TGT-like_sf"/>
</dbReference>
<dbReference type="HAMAP" id="MF_00168">
    <property type="entry name" value="Q_tRNA_Tgt"/>
    <property type="match status" value="1"/>
</dbReference>
<dbReference type="PANTHER" id="PTHR46499">
    <property type="entry name" value="QUEUINE TRNA-RIBOSYLTRANSFERASE"/>
    <property type="match status" value="1"/>
</dbReference>
<protein>
    <recommendedName>
        <fullName evidence="4">Queuine tRNA-ribosyltransferase</fullName>
        <ecNumber evidence="4">2.4.2.29</ecNumber>
    </recommendedName>
    <alternativeName>
        <fullName evidence="4">Guanine insertion enzyme</fullName>
    </alternativeName>
    <alternativeName>
        <fullName evidence="4">tRNA-guanine transglycosylase</fullName>
    </alternativeName>
</protein>
<feature type="binding site" evidence="4">
    <location>
        <position position="219"/>
    </location>
    <ligand>
        <name>substrate</name>
    </ligand>
</feature>